<protein>
    <submittedName>
        <fullName evidence="1">Uncharacterized protein</fullName>
    </submittedName>
</protein>
<name>A0A1E3Q3T1_LIPST</name>
<accession>A0A1E3Q3T1</accession>
<keyword evidence="2" id="KW-1185">Reference proteome</keyword>
<organism evidence="1 2">
    <name type="scientific">Lipomyces starkeyi NRRL Y-11557</name>
    <dbReference type="NCBI Taxonomy" id="675824"/>
    <lineage>
        <taxon>Eukaryota</taxon>
        <taxon>Fungi</taxon>
        <taxon>Dikarya</taxon>
        <taxon>Ascomycota</taxon>
        <taxon>Saccharomycotina</taxon>
        <taxon>Lipomycetes</taxon>
        <taxon>Lipomycetales</taxon>
        <taxon>Lipomycetaceae</taxon>
        <taxon>Lipomyces</taxon>
    </lineage>
</organism>
<evidence type="ECO:0000313" key="1">
    <source>
        <dbReference type="EMBL" id="ODQ72343.1"/>
    </source>
</evidence>
<evidence type="ECO:0000313" key="2">
    <source>
        <dbReference type="Proteomes" id="UP000094385"/>
    </source>
</evidence>
<dbReference type="Proteomes" id="UP000094385">
    <property type="component" value="Unassembled WGS sequence"/>
</dbReference>
<dbReference type="AlphaFoldDB" id="A0A1E3Q3T1"/>
<gene>
    <name evidence="1" type="ORF">LIPSTDRAFT_71852</name>
</gene>
<dbReference type="EMBL" id="KV454295">
    <property type="protein sequence ID" value="ODQ72343.1"/>
    <property type="molecule type" value="Genomic_DNA"/>
</dbReference>
<reference evidence="1 2" key="1">
    <citation type="journal article" date="2016" name="Proc. Natl. Acad. Sci. U.S.A.">
        <title>Comparative genomics of biotechnologically important yeasts.</title>
        <authorList>
            <person name="Riley R."/>
            <person name="Haridas S."/>
            <person name="Wolfe K.H."/>
            <person name="Lopes M.R."/>
            <person name="Hittinger C.T."/>
            <person name="Goeker M."/>
            <person name="Salamov A.A."/>
            <person name="Wisecaver J.H."/>
            <person name="Long T.M."/>
            <person name="Calvey C.H."/>
            <person name="Aerts A.L."/>
            <person name="Barry K.W."/>
            <person name="Choi C."/>
            <person name="Clum A."/>
            <person name="Coughlan A.Y."/>
            <person name="Deshpande S."/>
            <person name="Douglass A.P."/>
            <person name="Hanson S.J."/>
            <person name="Klenk H.-P."/>
            <person name="LaButti K.M."/>
            <person name="Lapidus A."/>
            <person name="Lindquist E.A."/>
            <person name="Lipzen A.M."/>
            <person name="Meier-Kolthoff J.P."/>
            <person name="Ohm R.A."/>
            <person name="Otillar R.P."/>
            <person name="Pangilinan J.L."/>
            <person name="Peng Y."/>
            <person name="Rokas A."/>
            <person name="Rosa C.A."/>
            <person name="Scheuner C."/>
            <person name="Sibirny A.A."/>
            <person name="Slot J.C."/>
            <person name="Stielow J.B."/>
            <person name="Sun H."/>
            <person name="Kurtzman C.P."/>
            <person name="Blackwell M."/>
            <person name="Grigoriev I.V."/>
            <person name="Jeffries T.W."/>
        </authorList>
    </citation>
    <scope>NUCLEOTIDE SEQUENCE [LARGE SCALE GENOMIC DNA]</scope>
    <source>
        <strain evidence="1 2">NRRL Y-11557</strain>
    </source>
</reference>
<sequence length="84" mass="9739">MTNQNCLIRIRIRICLTYSLTDIRGYIRYPCIRADPWPRISWLQNLLIGSQLVDALMIGSWVVAFSTGVAYSLMEYVTDNEIRP</sequence>
<proteinExistence type="predicted"/>